<keyword evidence="2" id="KW-1185">Reference proteome</keyword>
<comment type="caution">
    <text evidence="1">The sequence shown here is derived from an EMBL/GenBank/DDBJ whole genome shotgun (WGS) entry which is preliminary data.</text>
</comment>
<evidence type="ECO:0000313" key="1">
    <source>
        <dbReference type="EMBL" id="RDI36947.1"/>
    </source>
</evidence>
<dbReference type="Proteomes" id="UP000255326">
    <property type="component" value="Unassembled WGS sequence"/>
</dbReference>
<accession>A0A370FZ88</accession>
<name>A0A370FZ88_9BACI</name>
<evidence type="ECO:0000313" key="2">
    <source>
        <dbReference type="Proteomes" id="UP000255326"/>
    </source>
</evidence>
<gene>
    <name evidence="1" type="ORF">DFR59_12434</name>
</gene>
<dbReference type="RefSeq" id="WP_114747268.1">
    <property type="nucleotide sequence ID" value="NZ_QQAY01000024.1"/>
</dbReference>
<dbReference type="AlphaFoldDB" id="A0A370FZ88"/>
<dbReference type="OrthoDB" id="2615349at2"/>
<organism evidence="1 2">
    <name type="scientific">Falsibacillus pallidus</name>
    <dbReference type="NCBI Taxonomy" id="493781"/>
    <lineage>
        <taxon>Bacteria</taxon>
        <taxon>Bacillati</taxon>
        <taxon>Bacillota</taxon>
        <taxon>Bacilli</taxon>
        <taxon>Bacillales</taxon>
        <taxon>Bacillaceae</taxon>
        <taxon>Falsibacillus</taxon>
    </lineage>
</organism>
<sequence length="130" mass="14986">MRRRYLHPPSYYPYRRPIPPFAANYYPFYIRDFPPANPELFMKSAKQMKILLKDAELLMGKISESREFAAKIMDMAQQSKSVEVGKILQGSGIKSTPVIKFNPDGLSLIFHSKEANELDCCNLQVVLRWG</sequence>
<dbReference type="EMBL" id="QQAY01000024">
    <property type="protein sequence ID" value="RDI36947.1"/>
    <property type="molecule type" value="Genomic_DNA"/>
</dbReference>
<dbReference type="InterPro" id="IPR058870">
    <property type="entry name" value="YuzC"/>
</dbReference>
<proteinExistence type="predicted"/>
<protein>
    <submittedName>
        <fullName evidence="1">Uncharacterized protein</fullName>
    </submittedName>
</protein>
<reference evidence="1 2" key="1">
    <citation type="submission" date="2018-07" db="EMBL/GenBank/DDBJ databases">
        <title>Genomic Encyclopedia of Type Strains, Phase IV (KMG-IV): sequencing the most valuable type-strain genomes for metagenomic binning, comparative biology and taxonomic classification.</title>
        <authorList>
            <person name="Goeker M."/>
        </authorList>
    </citation>
    <scope>NUCLEOTIDE SEQUENCE [LARGE SCALE GENOMIC DNA]</scope>
    <source>
        <strain evidence="1 2">DSM 25281</strain>
    </source>
</reference>
<dbReference type="Pfam" id="PF26344">
    <property type="entry name" value="YuzC"/>
    <property type="match status" value="1"/>
</dbReference>